<dbReference type="OrthoDB" id="3242409at2759"/>
<evidence type="ECO:0000256" key="1">
    <source>
        <dbReference type="SAM" id="Phobius"/>
    </source>
</evidence>
<evidence type="ECO:0000313" key="3">
    <source>
        <dbReference type="EMBL" id="KLO16182.1"/>
    </source>
</evidence>
<accession>A0A0H2RX42</accession>
<keyword evidence="4" id="KW-1185">Reference proteome</keyword>
<dbReference type="InParanoid" id="A0A0H2RX42"/>
<dbReference type="InterPro" id="IPR045340">
    <property type="entry name" value="DUF6533"/>
</dbReference>
<dbReference type="Pfam" id="PF20151">
    <property type="entry name" value="DUF6533"/>
    <property type="match status" value="1"/>
</dbReference>
<dbReference type="AlphaFoldDB" id="A0A0H2RX42"/>
<feature type="transmembrane region" description="Helical" evidence="1">
    <location>
        <begin position="224"/>
        <end position="251"/>
    </location>
</feature>
<keyword evidence="1" id="KW-0812">Transmembrane</keyword>
<dbReference type="EMBL" id="KQ085919">
    <property type="protein sequence ID" value="KLO16182.1"/>
    <property type="molecule type" value="Genomic_DNA"/>
</dbReference>
<feature type="transmembrane region" description="Helical" evidence="1">
    <location>
        <begin position="263"/>
        <end position="287"/>
    </location>
</feature>
<gene>
    <name evidence="3" type="ORF">SCHPADRAFT_224874</name>
</gene>
<sequence>MAVVAASFSGGPISQYYLLISSVIFYYDFILTMPREIKHVWSSKLNAVNLLVIALRYITAFEYIPIFVIAFAPSFSGEQKISGEFRKVPGILGIICQSCTSAFLIIRLYAIFDRNRWILYATIPFAVLNTVLSSLAIGTAKVSIVSDESVLSSMGLNSRTPSATSFCFPTPSFAPGSHSLSIFRLSYICILFFDTLIFVLALSRMGMMYCAKRFHGSQPSLVFILFRDGIMFFAILTISNLFNLVIFVRFFNDAKSISDMARYNAFLFVVSSGTNSELTHSLSVILVSRMIFNLRDAGAKILEGTEDWRSRLERDVASVRFRVPTDIHD</sequence>
<feature type="transmembrane region" description="Helical" evidence="1">
    <location>
        <begin position="182"/>
        <end position="203"/>
    </location>
</feature>
<feature type="transmembrane region" description="Helical" evidence="1">
    <location>
        <begin position="117"/>
        <end position="137"/>
    </location>
</feature>
<evidence type="ECO:0000259" key="2">
    <source>
        <dbReference type="Pfam" id="PF20151"/>
    </source>
</evidence>
<reference evidence="3 4" key="1">
    <citation type="submission" date="2015-04" db="EMBL/GenBank/DDBJ databases">
        <title>Complete genome sequence of Schizopora paradoxa KUC8140, a cosmopolitan wood degrader in East Asia.</title>
        <authorList>
            <consortium name="DOE Joint Genome Institute"/>
            <person name="Min B."/>
            <person name="Park H."/>
            <person name="Jang Y."/>
            <person name="Kim J.-J."/>
            <person name="Kim K.H."/>
            <person name="Pangilinan J."/>
            <person name="Lipzen A."/>
            <person name="Riley R."/>
            <person name="Grigoriev I.V."/>
            <person name="Spatafora J.W."/>
            <person name="Choi I.-G."/>
        </authorList>
    </citation>
    <scope>NUCLEOTIDE SEQUENCE [LARGE SCALE GENOMIC DNA]</scope>
    <source>
        <strain evidence="3 4">KUC8140</strain>
    </source>
</reference>
<feature type="transmembrane region" description="Helical" evidence="1">
    <location>
        <begin position="91"/>
        <end position="110"/>
    </location>
</feature>
<evidence type="ECO:0000313" key="4">
    <source>
        <dbReference type="Proteomes" id="UP000053477"/>
    </source>
</evidence>
<feature type="transmembrane region" description="Helical" evidence="1">
    <location>
        <begin position="45"/>
        <end position="71"/>
    </location>
</feature>
<dbReference type="STRING" id="27342.A0A0H2RX42"/>
<name>A0A0H2RX42_9AGAM</name>
<dbReference type="Proteomes" id="UP000053477">
    <property type="component" value="Unassembled WGS sequence"/>
</dbReference>
<keyword evidence="1" id="KW-0472">Membrane</keyword>
<feature type="domain" description="DUF6533" evidence="2">
    <location>
        <begin position="16"/>
        <end position="59"/>
    </location>
</feature>
<keyword evidence="1" id="KW-1133">Transmembrane helix</keyword>
<organism evidence="3 4">
    <name type="scientific">Schizopora paradoxa</name>
    <dbReference type="NCBI Taxonomy" id="27342"/>
    <lineage>
        <taxon>Eukaryota</taxon>
        <taxon>Fungi</taxon>
        <taxon>Dikarya</taxon>
        <taxon>Basidiomycota</taxon>
        <taxon>Agaricomycotina</taxon>
        <taxon>Agaricomycetes</taxon>
        <taxon>Hymenochaetales</taxon>
        <taxon>Schizoporaceae</taxon>
        <taxon>Schizopora</taxon>
    </lineage>
</organism>
<protein>
    <recommendedName>
        <fullName evidence="2">DUF6533 domain-containing protein</fullName>
    </recommendedName>
</protein>
<proteinExistence type="predicted"/>